<dbReference type="EMBL" id="JAACJK010000023">
    <property type="protein sequence ID" value="KAF5337892.1"/>
    <property type="molecule type" value="Genomic_DNA"/>
</dbReference>
<organism evidence="2 3">
    <name type="scientific">Ephemerocybe angulata</name>
    <dbReference type="NCBI Taxonomy" id="980116"/>
    <lineage>
        <taxon>Eukaryota</taxon>
        <taxon>Fungi</taxon>
        <taxon>Dikarya</taxon>
        <taxon>Basidiomycota</taxon>
        <taxon>Agaricomycotina</taxon>
        <taxon>Agaricomycetes</taxon>
        <taxon>Agaricomycetidae</taxon>
        <taxon>Agaricales</taxon>
        <taxon>Agaricineae</taxon>
        <taxon>Psathyrellaceae</taxon>
        <taxon>Ephemerocybe</taxon>
    </lineage>
</organism>
<name>A0A8H5C9V0_9AGAR</name>
<keyword evidence="1" id="KW-0812">Transmembrane</keyword>
<evidence type="ECO:0000256" key="1">
    <source>
        <dbReference type="SAM" id="Phobius"/>
    </source>
</evidence>
<proteinExistence type="predicted"/>
<evidence type="ECO:0000313" key="3">
    <source>
        <dbReference type="Proteomes" id="UP000541558"/>
    </source>
</evidence>
<accession>A0A8H5C9V0</accession>
<keyword evidence="1" id="KW-1133">Transmembrane helix</keyword>
<keyword evidence="1" id="KW-0472">Membrane</keyword>
<dbReference type="OrthoDB" id="10495171at2759"/>
<feature type="transmembrane region" description="Helical" evidence="1">
    <location>
        <begin position="70"/>
        <end position="94"/>
    </location>
</feature>
<dbReference type="Proteomes" id="UP000541558">
    <property type="component" value="Unassembled WGS sequence"/>
</dbReference>
<gene>
    <name evidence="2" type="ORF">D9611_014774</name>
</gene>
<reference evidence="2 3" key="1">
    <citation type="journal article" date="2020" name="ISME J.">
        <title>Uncovering the hidden diversity of litter-decomposition mechanisms in mushroom-forming fungi.</title>
        <authorList>
            <person name="Floudas D."/>
            <person name="Bentzer J."/>
            <person name="Ahren D."/>
            <person name="Johansson T."/>
            <person name="Persson P."/>
            <person name="Tunlid A."/>
        </authorList>
    </citation>
    <scope>NUCLEOTIDE SEQUENCE [LARGE SCALE GENOMIC DNA]</scope>
    <source>
        <strain evidence="2 3">CBS 175.51</strain>
    </source>
</reference>
<protein>
    <submittedName>
        <fullName evidence="2">Uncharacterized protein</fullName>
    </submittedName>
</protein>
<dbReference type="AlphaFoldDB" id="A0A8H5C9V0"/>
<feature type="transmembrane region" description="Helical" evidence="1">
    <location>
        <begin position="106"/>
        <end position="130"/>
    </location>
</feature>
<evidence type="ECO:0000313" key="2">
    <source>
        <dbReference type="EMBL" id="KAF5337892.1"/>
    </source>
</evidence>
<comment type="caution">
    <text evidence="2">The sequence shown here is derived from an EMBL/GenBank/DDBJ whole genome shotgun (WGS) entry which is preliminary data.</text>
</comment>
<sequence length="245" mass="27102">MQVVYLDIPTLFPRFPTGFGVAMDASAVKAYGQLIYVNVRLMWPVPLSPPKALFFATRYYTLVHSVFSSLWWLTLWVVTWGAEALWRSIAILFFRIWAFSERNKKLSVYLLFHFITVNSAALAIMIKLLLAQGSIMVVMVGVGLWKYRNFHSLASTNIALTFLGPPALRFLLLEPQILAHAMLSTRLLLHLRKWAERDHVRGSARCLVPSTVGMPSAIVFGCPDAGTGGNGGRGIGGGNGCGELC</sequence>
<keyword evidence="3" id="KW-1185">Reference proteome</keyword>